<sequence length="129" mass="13899">MSLMSKLDNKGHVESPYVMYIKTYPTVEEMIQIVVETKANTYGQVVYAGSVKHTSYQGRCGLPTNFDSNYCYALGYGAATLLHVGKTGLISSVGFHPLHVGSCSSAPSFTCVFKMGSGDVKLLTVGFVL</sequence>
<dbReference type="Gene3D" id="1.10.10.480">
    <property type="entry name" value="Phosphofructokinase, domain 3"/>
    <property type="match status" value="1"/>
</dbReference>
<keyword evidence="3" id="KW-0808">Transferase</keyword>
<dbReference type="EMBL" id="PKPP01013174">
    <property type="protein sequence ID" value="PWA41298.1"/>
    <property type="molecule type" value="Genomic_DNA"/>
</dbReference>
<dbReference type="GO" id="GO:0047334">
    <property type="term" value="F:diphosphate-fructose-6-phosphate 1-phosphotransferase activity"/>
    <property type="evidence" value="ECO:0007669"/>
    <property type="project" value="TreeGrafter"/>
</dbReference>
<keyword evidence="4" id="KW-1185">Reference proteome</keyword>
<dbReference type="Proteomes" id="UP000245207">
    <property type="component" value="Unassembled WGS sequence"/>
</dbReference>
<dbReference type="PANTHER" id="PTHR43650:SF1">
    <property type="entry name" value="PYROPHOSPHATE--FRUCTOSE 6-PHOSPHATE 1-PHOSPHOTRANSFERASE SUBUNIT BETA 2"/>
    <property type="match status" value="1"/>
</dbReference>
<dbReference type="GO" id="GO:0009749">
    <property type="term" value="P:response to glucose"/>
    <property type="evidence" value="ECO:0007669"/>
    <property type="project" value="TreeGrafter"/>
</dbReference>
<dbReference type="Gene3D" id="3.40.50.460">
    <property type="entry name" value="Phosphofructokinase domain"/>
    <property type="match status" value="1"/>
</dbReference>
<dbReference type="GO" id="GO:0003872">
    <property type="term" value="F:6-phosphofructokinase activity"/>
    <property type="evidence" value="ECO:0007669"/>
    <property type="project" value="InterPro"/>
</dbReference>
<dbReference type="GO" id="GO:0015979">
    <property type="term" value="P:photosynthesis"/>
    <property type="evidence" value="ECO:0007669"/>
    <property type="project" value="TreeGrafter"/>
</dbReference>
<proteinExistence type="predicted"/>
<evidence type="ECO:0000256" key="1">
    <source>
        <dbReference type="ARBA" id="ARBA00022490"/>
    </source>
</evidence>
<organism evidence="3 4">
    <name type="scientific">Artemisia annua</name>
    <name type="common">Sweet wormwood</name>
    <dbReference type="NCBI Taxonomy" id="35608"/>
    <lineage>
        <taxon>Eukaryota</taxon>
        <taxon>Viridiplantae</taxon>
        <taxon>Streptophyta</taxon>
        <taxon>Embryophyta</taxon>
        <taxon>Tracheophyta</taxon>
        <taxon>Spermatophyta</taxon>
        <taxon>Magnoliopsida</taxon>
        <taxon>eudicotyledons</taxon>
        <taxon>Gunneridae</taxon>
        <taxon>Pentapetalae</taxon>
        <taxon>asterids</taxon>
        <taxon>campanulids</taxon>
        <taxon>Asterales</taxon>
        <taxon>Asteraceae</taxon>
        <taxon>Asteroideae</taxon>
        <taxon>Anthemideae</taxon>
        <taxon>Artemisiinae</taxon>
        <taxon>Artemisia</taxon>
    </lineage>
</organism>
<dbReference type="InterPro" id="IPR035966">
    <property type="entry name" value="PKF_sf"/>
</dbReference>
<protein>
    <submittedName>
        <fullName evidence="3">Pyrophosphate--fructose 6-phosphate 1-phosphotransferase subunit beta</fullName>
    </submittedName>
</protein>
<dbReference type="SUPFAM" id="SSF53784">
    <property type="entry name" value="Phosphofructokinase"/>
    <property type="match status" value="1"/>
</dbReference>
<evidence type="ECO:0000313" key="3">
    <source>
        <dbReference type="EMBL" id="PWA41298.1"/>
    </source>
</evidence>
<evidence type="ECO:0000313" key="4">
    <source>
        <dbReference type="Proteomes" id="UP000245207"/>
    </source>
</evidence>
<dbReference type="STRING" id="35608.A0A2U1KX20"/>
<dbReference type="AlphaFoldDB" id="A0A2U1KX20"/>
<dbReference type="OrthoDB" id="1633286at2759"/>
<evidence type="ECO:0000256" key="2">
    <source>
        <dbReference type="ARBA" id="ARBA00023152"/>
    </source>
</evidence>
<dbReference type="GO" id="GO:0005829">
    <property type="term" value="C:cytosol"/>
    <property type="evidence" value="ECO:0007669"/>
    <property type="project" value="TreeGrafter"/>
</dbReference>
<reference evidence="3 4" key="1">
    <citation type="journal article" date="2018" name="Mol. Plant">
        <title>The genome of Artemisia annua provides insight into the evolution of Asteraceae family and artemisinin biosynthesis.</title>
        <authorList>
            <person name="Shen Q."/>
            <person name="Zhang L."/>
            <person name="Liao Z."/>
            <person name="Wang S."/>
            <person name="Yan T."/>
            <person name="Shi P."/>
            <person name="Liu M."/>
            <person name="Fu X."/>
            <person name="Pan Q."/>
            <person name="Wang Y."/>
            <person name="Lv Z."/>
            <person name="Lu X."/>
            <person name="Zhang F."/>
            <person name="Jiang W."/>
            <person name="Ma Y."/>
            <person name="Chen M."/>
            <person name="Hao X."/>
            <person name="Li L."/>
            <person name="Tang Y."/>
            <person name="Lv G."/>
            <person name="Zhou Y."/>
            <person name="Sun X."/>
            <person name="Brodelius P.E."/>
            <person name="Rose J.K.C."/>
            <person name="Tang K."/>
        </authorList>
    </citation>
    <scope>NUCLEOTIDE SEQUENCE [LARGE SCALE GENOMIC DNA]</scope>
    <source>
        <strain evidence="4">cv. Huhao1</strain>
        <tissue evidence="3">Leaf</tissue>
    </source>
</reference>
<name>A0A2U1KX20_ARTAN</name>
<keyword evidence="2" id="KW-0324">Glycolysis</keyword>
<comment type="caution">
    <text evidence="3">The sequence shown here is derived from an EMBL/GenBank/DDBJ whole genome shotgun (WGS) entry which is preliminary data.</text>
</comment>
<dbReference type="PANTHER" id="PTHR43650">
    <property type="entry name" value="PYROPHOSPHATE--FRUCTOSE 6-PHOSPHATE 1-PHOSPHOTRANSFERASE"/>
    <property type="match status" value="1"/>
</dbReference>
<gene>
    <name evidence="3" type="ORF">CTI12_AA463980</name>
</gene>
<accession>A0A2U1KX20</accession>
<dbReference type="Gene3D" id="3.40.50.450">
    <property type="match status" value="1"/>
</dbReference>
<keyword evidence="1" id="KW-0963">Cytoplasm</keyword>